<dbReference type="Proteomes" id="UP000519126">
    <property type="component" value="Unassembled WGS sequence"/>
</dbReference>
<proteinExistence type="predicted"/>
<dbReference type="AlphaFoldDB" id="A0A7X9U506"/>
<reference evidence="1 2" key="1">
    <citation type="submission" date="2020-04" db="EMBL/GenBank/DDBJ databases">
        <title>Genome Sequencing and Assembley of Pseudoalteromonas artica.</title>
        <authorList>
            <person name="Akerly B."/>
            <person name="Cook G."/>
        </authorList>
    </citation>
    <scope>NUCLEOTIDE SEQUENCE [LARGE SCALE GENOMIC DNA]</scope>
    <source>
        <strain evidence="1 2">NEC-BIFX-0059</strain>
    </source>
</reference>
<comment type="caution">
    <text evidence="1">The sequence shown here is derived from an EMBL/GenBank/DDBJ whole genome shotgun (WGS) entry which is preliminary data.</text>
</comment>
<evidence type="ECO:0008006" key="3">
    <source>
        <dbReference type="Google" id="ProtNLM"/>
    </source>
</evidence>
<protein>
    <recommendedName>
        <fullName evidence="3">Lipoprotein</fullName>
    </recommendedName>
</protein>
<name>A0A7X9U506_9GAMM</name>
<dbReference type="RefSeq" id="WP_170071352.1">
    <property type="nucleotide sequence ID" value="NZ_JABBCX010000002.1"/>
</dbReference>
<evidence type="ECO:0000313" key="1">
    <source>
        <dbReference type="EMBL" id="NMF47676.1"/>
    </source>
</evidence>
<evidence type="ECO:0000313" key="2">
    <source>
        <dbReference type="Proteomes" id="UP000519126"/>
    </source>
</evidence>
<accession>A0A7X9U506</accession>
<dbReference type="PROSITE" id="PS51257">
    <property type="entry name" value="PROKAR_LIPOPROTEIN"/>
    <property type="match status" value="1"/>
</dbReference>
<gene>
    <name evidence="1" type="ORF">HHL01_05730</name>
</gene>
<dbReference type="EMBL" id="JABBCX010000002">
    <property type="protein sequence ID" value="NMF47676.1"/>
    <property type="molecule type" value="Genomic_DNA"/>
</dbReference>
<organism evidence="1 2">
    <name type="scientific">Pseudoalteromonas arctica</name>
    <dbReference type="NCBI Taxonomy" id="394751"/>
    <lineage>
        <taxon>Bacteria</taxon>
        <taxon>Pseudomonadati</taxon>
        <taxon>Pseudomonadota</taxon>
        <taxon>Gammaproteobacteria</taxon>
        <taxon>Alteromonadales</taxon>
        <taxon>Pseudoalteromonadaceae</taxon>
        <taxon>Pseudoalteromonas</taxon>
    </lineage>
</organism>
<sequence length="168" mass="19294">MLIFRLYILFSFFLLVSCGADENYEPIRESLILESENIASKIVSNNHKKLIAILKYLKENPNEYIAGSNFPLVSSDLKKIDVELYEITKIASEIGVLSGKRNSYGIYGLEVIRKDTKDFKFTYAIASKSKDNIDKNTFTNTCNPISKEGLCLHKKSDNFYFIYSFKKK</sequence>